<comment type="caution">
    <text evidence="1">The sequence shown here is derived from an EMBL/GenBank/DDBJ whole genome shotgun (WGS) entry which is preliminary data.</text>
</comment>
<gene>
    <name evidence="1" type="ORF">I553_10771</name>
</gene>
<evidence type="ECO:0000313" key="1">
    <source>
        <dbReference type="EMBL" id="EUA65474.1"/>
    </source>
</evidence>
<organism evidence="1">
    <name type="scientific">Mycobacterium xenopi 4042</name>
    <dbReference type="NCBI Taxonomy" id="1299334"/>
    <lineage>
        <taxon>Bacteria</taxon>
        <taxon>Bacillati</taxon>
        <taxon>Actinomycetota</taxon>
        <taxon>Actinomycetes</taxon>
        <taxon>Mycobacteriales</taxon>
        <taxon>Mycobacteriaceae</taxon>
        <taxon>Mycobacterium</taxon>
    </lineage>
</organism>
<reference evidence="1" key="1">
    <citation type="submission" date="2014-01" db="EMBL/GenBank/DDBJ databases">
        <authorList>
            <person name="Brown-Elliot B."/>
            <person name="Wallace R."/>
            <person name="Lenaerts A."/>
            <person name="Ordway D."/>
            <person name="DeGroote M.A."/>
            <person name="Parker T."/>
            <person name="Sizemore C."/>
            <person name="Tallon L.J."/>
            <person name="Sadzewicz L.K."/>
            <person name="Sengamalay N."/>
            <person name="Fraser C.M."/>
            <person name="Hine E."/>
            <person name="Shefchek K.A."/>
            <person name="Das S.P."/>
            <person name="Tettelin H."/>
        </authorList>
    </citation>
    <scope>NUCLEOTIDE SEQUENCE [LARGE SCALE GENOMIC DNA]</scope>
    <source>
        <strain evidence="1">4042</strain>
    </source>
</reference>
<dbReference type="AlphaFoldDB" id="X8DAT1"/>
<sequence length="110" mass="11958">MHRLPHCGLVESFDHTGVYKKCQRHAAARPADGALASASSASATRCCRCAVARRTAASTVSLIVEVRSSNVDQMLGHKASIYRQVTDKCLRFGPHCGWRGPRLPPHQGFS</sequence>
<proteinExistence type="predicted"/>
<accession>X8DAT1</accession>
<name>X8DAT1_MYCXE</name>
<dbReference type="EMBL" id="JAOB01000027">
    <property type="protein sequence ID" value="EUA65474.1"/>
    <property type="molecule type" value="Genomic_DNA"/>
</dbReference>
<protein>
    <submittedName>
        <fullName evidence="1">Uncharacterized protein</fullName>
    </submittedName>
</protein>